<evidence type="ECO:0000313" key="1">
    <source>
        <dbReference type="EMBL" id="ARF70091.1"/>
    </source>
</evidence>
<proteinExistence type="predicted"/>
<sequence length="68" mass="7682">MKDLYTAGPYTNRSIYFAILCFIGIAVYIHIASFLESFIGIAVKQDQRSGWIVTQVIPDKKGDLWGIK</sequence>
<reference evidence="1 2" key="1">
    <citation type="submission" date="2017-03" db="EMBL/GenBank/DDBJ databases">
        <title>Paenibacillus larvae genome sequencing.</title>
        <authorList>
            <person name="Dingman D.W."/>
        </authorList>
    </citation>
    <scope>NUCLEOTIDE SEQUENCE [LARGE SCALE GENOMIC DNA]</scope>
    <source>
        <strain evidence="1 2">SAG 10367</strain>
    </source>
</reference>
<dbReference type="AlphaFoldDB" id="A0A1U9YT08"/>
<dbReference type="RefSeq" id="WP_024094129.1">
    <property type="nucleotide sequence ID" value="NZ_CP019794.1"/>
</dbReference>
<gene>
    <name evidence="1" type="ORF">B7C51_22960</name>
</gene>
<organism evidence="1 2">
    <name type="scientific">Paenibacillus larvae subsp. pulvifaciens</name>
    <dbReference type="NCBI Taxonomy" id="1477"/>
    <lineage>
        <taxon>Bacteria</taxon>
        <taxon>Bacillati</taxon>
        <taxon>Bacillota</taxon>
        <taxon>Bacilli</taxon>
        <taxon>Bacillales</taxon>
        <taxon>Paenibacillaceae</taxon>
        <taxon>Paenibacillus</taxon>
    </lineage>
</organism>
<dbReference type="EMBL" id="CP020557">
    <property type="protein sequence ID" value="ARF70091.1"/>
    <property type="molecule type" value="Genomic_DNA"/>
</dbReference>
<evidence type="ECO:0000313" key="2">
    <source>
        <dbReference type="Proteomes" id="UP000192727"/>
    </source>
</evidence>
<name>A0A1U9YT08_9BACL</name>
<dbReference type="GeneID" id="64219180"/>
<dbReference type="Proteomes" id="UP000192727">
    <property type="component" value="Chromosome"/>
</dbReference>
<accession>A0A1U9YT08</accession>
<protein>
    <submittedName>
        <fullName evidence="1">Uncharacterized protein</fullName>
    </submittedName>
</protein>